<dbReference type="CDD" id="cd06530">
    <property type="entry name" value="S26_SPase_I"/>
    <property type="match status" value="1"/>
</dbReference>
<dbReference type="InterPro" id="IPR019757">
    <property type="entry name" value="Pept_S26A_signal_pept_1_Lys-AS"/>
</dbReference>
<dbReference type="InterPro" id="IPR036286">
    <property type="entry name" value="LexA/Signal_pep-like_sf"/>
</dbReference>
<feature type="transmembrane region" description="Helical" evidence="7">
    <location>
        <begin position="22"/>
        <end position="42"/>
    </location>
</feature>
<dbReference type="PROSITE" id="PS00760">
    <property type="entry name" value="SPASE_I_2"/>
    <property type="match status" value="1"/>
</dbReference>
<dbReference type="Proteomes" id="UP000002964">
    <property type="component" value="Unassembled WGS sequence"/>
</dbReference>
<gene>
    <name evidence="9" type="ORF">Thi970DRAFT_00147</name>
</gene>
<dbReference type="EC" id="3.4.21.89" evidence="3"/>
<keyword evidence="7" id="KW-0472">Membrane</keyword>
<evidence type="ECO:0000256" key="2">
    <source>
        <dbReference type="ARBA" id="ARBA00009370"/>
    </source>
</evidence>
<keyword evidence="9" id="KW-0645">Protease</keyword>
<organism evidence="9 10">
    <name type="scientific">Thiorhodovibrio frisius</name>
    <dbReference type="NCBI Taxonomy" id="631362"/>
    <lineage>
        <taxon>Bacteria</taxon>
        <taxon>Pseudomonadati</taxon>
        <taxon>Pseudomonadota</taxon>
        <taxon>Gammaproteobacteria</taxon>
        <taxon>Chromatiales</taxon>
        <taxon>Chromatiaceae</taxon>
        <taxon>Thiorhodovibrio</taxon>
    </lineage>
</organism>
<dbReference type="GO" id="GO:0016020">
    <property type="term" value="C:membrane"/>
    <property type="evidence" value="ECO:0007669"/>
    <property type="project" value="InterPro"/>
</dbReference>
<feature type="domain" description="Peptidase S26" evidence="8">
    <location>
        <begin position="28"/>
        <end position="180"/>
    </location>
</feature>
<dbReference type="InterPro" id="IPR000223">
    <property type="entry name" value="Pept_S26A_signal_pept_1"/>
</dbReference>
<dbReference type="GO" id="GO:0009003">
    <property type="term" value="F:signal peptidase activity"/>
    <property type="evidence" value="ECO:0007669"/>
    <property type="project" value="UniProtKB-EC"/>
</dbReference>
<reference evidence="9 10" key="2">
    <citation type="submission" date="2011-11" db="EMBL/GenBank/DDBJ databases">
        <authorList>
            <consortium name="US DOE Joint Genome Institute"/>
            <person name="Lucas S."/>
            <person name="Han J."/>
            <person name="Lapidus A."/>
            <person name="Cheng J.-F."/>
            <person name="Goodwin L."/>
            <person name="Pitluck S."/>
            <person name="Peters L."/>
            <person name="Ovchinnikova G."/>
            <person name="Zhang X."/>
            <person name="Detter J.C."/>
            <person name="Han C."/>
            <person name="Tapia R."/>
            <person name="Land M."/>
            <person name="Hauser L."/>
            <person name="Kyrpides N."/>
            <person name="Ivanova N."/>
            <person name="Pagani I."/>
            <person name="Vogl K."/>
            <person name="Liu Z."/>
            <person name="Overmann J."/>
            <person name="Frigaard N.-U."/>
            <person name="Bryant D."/>
            <person name="Woyke T."/>
        </authorList>
    </citation>
    <scope>NUCLEOTIDE SEQUENCE [LARGE SCALE GENOMIC DNA]</scope>
    <source>
        <strain evidence="9 10">970</strain>
    </source>
</reference>
<evidence type="ECO:0000313" key="9">
    <source>
        <dbReference type="EMBL" id="EIC24010.1"/>
    </source>
</evidence>
<dbReference type="GO" id="GO:0004252">
    <property type="term" value="F:serine-type endopeptidase activity"/>
    <property type="evidence" value="ECO:0007669"/>
    <property type="project" value="InterPro"/>
</dbReference>
<dbReference type="HOGENOM" id="CLU_104604_1_1_6"/>
<evidence type="ECO:0000313" key="10">
    <source>
        <dbReference type="Proteomes" id="UP000002964"/>
    </source>
</evidence>
<keyword evidence="7" id="KW-1133">Transmembrane helix</keyword>
<dbReference type="Pfam" id="PF10502">
    <property type="entry name" value="Peptidase_S26"/>
    <property type="match status" value="1"/>
</dbReference>
<dbReference type="RefSeq" id="WP_009146633.1">
    <property type="nucleotide sequence ID" value="NZ_CP121471.1"/>
</dbReference>
<reference evidence="10" key="1">
    <citation type="submission" date="2011-06" db="EMBL/GenBank/DDBJ databases">
        <authorList>
            <consortium name="US DOE Joint Genome Institute (JGI-PGF)"/>
            <person name="Lucas S."/>
            <person name="Han J."/>
            <person name="Lapidus A."/>
            <person name="Cheng J.-F."/>
            <person name="Goodwin L."/>
            <person name="Pitluck S."/>
            <person name="Peters L."/>
            <person name="Land M.L."/>
            <person name="Hauser L."/>
            <person name="Vogl K."/>
            <person name="Liu Z."/>
            <person name="Overmann J."/>
            <person name="Frigaard N.-U."/>
            <person name="Bryant D.A."/>
            <person name="Woyke T.J."/>
        </authorList>
    </citation>
    <scope>NUCLEOTIDE SEQUENCE [LARGE SCALE GENOMIC DNA]</scope>
    <source>
        <strain evidence="10">970</strain>
    </source>
</reference>
<dbReference type="STRING" id="631362.Thi970DRAFT_00147"/>
<dbReference type="EMBL" id="JH603163">
    <property type="protein sequence ID" value="EIC24010.1"/>
    <property type="molecule type" value="Genomic_DNA"/>
</dbReference>
<dbReference type="PRINTS" id="PR00727">
    <property type="entry name" value="LEADERPTASE"/>
</dbReference>
<accession>H8YVS0</accession>
<protein>
    <recommendedName>
        <fullName evidence="4">Signal peptidase I</fullName>
        <ecNumber evidence="3">3.4.21.89</ecNumber>
    </recommendedName>
    <alternativeName>
        <fullName evidence="6">Leader peptidase I</fullName>
    </alternativeName>
</protein>
<name>H8YVS0_9GAMM</name>
<comment type="catalytic activity">
    <reaction evidence="1">
        <text>Cleavage of hydrophobic, N-terminal signal or leader sequences from secreted and periplasmic proteins.</text>
        <dbReference type="EC" id="3.4.21.89"/>
    </reaction>
</comment>
<evidence type="ECO:0000256" key="5">
    <source>
        <dbReference type="ARBA" id="ARBA00022801"/>
    </source>
</evidence>
<dbReference type="eggNOG" id="COG4959">
    <property type="taxonomic scope" value="Bacteria"/>
</dbReference>
<keyword evidence="10" id="KW-1185">Reference proteome</keyword>
<evidence type="ECO:0000256" key="7">
    <source>
        <dbReference type="SAM" id="Phobius"/>
    </source>
</evidence>
<proteinExistence type="inferred from homology"/>
<evidence type="ECO:0000256" key="4">
    <source>
        <dbReference type="ARBA" id="ARBA00019232"/>
    </source>
</evidence>
<dbReference type="InterPro" id="IPR019533">
    <property type="entry name" value="Peptidase_S26"/>
</dbReference>
<comment type="similarity">
    <text evidence="2">Belongs to the peptidase S26 family.</text>
</comment>
<dbReference type="OrthoDB" id="5360818at2"/>
<evidence type="ECO:0000256" key="3">
    <source>
        <dbReference type="ARBA" id="ARBA00013208"/>
    </source>
</evidence>
<dbReference type="Gene3D" id="2.10.109.10">
    <property type="entry name" value="Umud Fragment, subunit A"/>
    <property type="match status" value="1"/>
</dbReference>
<keyword evidence="5" id="KW-0378">Hydrolase</keyword>
<dbReference type="PANTHER" id="PTHR43390">
    <property type="entry name" value="SIGNAL PEPTIDASE I"/>
    <property type="match status" value="1"/>
</dbReference>
<keyword evidence="7" id="KW-0812">Transmembrane</keyword>
<dbReference type="AlphaFoldDB" id="H8YVS0"/>
<dbReference type="GO" id="GO:0006465">
    <property type="term" value="P:signal peptide processing"/>
    <property type="evidence" value="ECO:0007669"/>
    <property type="project" value="InterPro"/>
</dbReference>
<evidence type="ECO:0000256" key="1">
    <source>
        <dbReference type="ARBA" id="ARBA00000677"/>
    </source>
</evidence>
<evidence type="ECO:0000256" key="6">
    <source>
        <dbReference type="ARBA" id="ARBA00029906"/>
    </source>
</evidence>
<evidence type="ECO:0000259" key="8">
    <source>
        <dbReference type="Pfam" id="PF10502"/>
    </source>
</evidence>
<sequence length="183" mass="20564">MSGSVPESRSQSQPSHEPWDRFAMKALLVLTAMLILIGYGCARYRIGIDDQVSQCLPPYRWYLIDTFDRQSIKRDQLRAFAATEVMAPYFRREQTIIKRVAGIPGDQVSVTAEGTSINGVMQPQSDPALAKALGLSVADFLIDQLAIPEGFLWVMGATRDSFDSRYWRLLPENQVIGRAYALF</sequence>
<dbReference type="PANTHER" id="PTHR43390:SF1">
    <property type="entry name" value="CHLOROPLAST PROCESSING PEPTIDASE"/>
    <property type="match status" value="1"/>
</dbReference>
<dbReference type="SUPFAM" id="SSF51306">
    <property type="entry name" value="LexA/Signal peptidase"/>
    <property type="match status" value="1"/>
</dbReference>